<reference evidence="2" key="1">
    <citation type="submission" date="2021-01" db="EMBL/GenBank/DDBJ databases">
        <authorList>
            <person name="Corre E."/>
            <person name="Pelletier E."/>
            <person name="Niang G."/>
            <person name="Scheremetjew M."/>
            <person name="Finn R."/>
            <person name="Kale V."/>
            <person name="Holt S."/>
            <person name="Cochrane G."/>
            <person name="Meng A."/>
            <person name="Brown T."/>
            <person name="Cohen L."/>
        </authorList>
    </citation>
    <scope>NUCLEOTIDE SEQUENCE</scope>
</reference>
<evidence type="ECO:0000256" key="1">
    <source>
        <dbReference type="SAM" id="MobiDB-lite"/>
    </source>
</evidence>
<name>A0A7S1AIM0_NOCSC</name>
<evidence type="ECO:0000313" key="2">
    <source>
        <dbReference type="EMBL" id="CAD8855356.1"/>
    </source>
</evidence>
<organism evidence="2">
    <name type="scientific">Noctiluca scintillans</name>
    <name type="common">Sea sparkle</name>
    <name type="synonym">Red tide dinoflagellate</name>
    <dbReference type="NCBI Taxonomy" id="2966"/>
    <lineage>
        <taxon>Eukaryota</taxon>
        <taxon>Sar</taxon>
        <taxon>Alveolata</taxon>
        <taxon>Dinophyceae</taxon>
        <taxon>Noctilucales</taxon>
        <taxon>Noctilucaceae</taxon>
        <taxon>Noctiluca</taxon>
    </lineage>
</organism>
<proteinExistence type="predicted"/>
<dbReference type="EMBL" id="HBFQ01042043">
    <property type="protein sequence ID" value="CAD8855356.1"/>
    <property type="molecule type" value="Transcribed_RNA"/>
</dbReference>
<sequence>MSVEECRPPTPEVSETRGALFERHVPRSPLSHRRGASEDDDWISELFRRTPRREDLPSDAATRRGVGTNDTPSFLLGTWDGRSDSRLDVRANWNITGGASFDRGVSDADLLGPPLKRFRGMRADAELQVSRAGALNSDVPQATVWSSVLQMRPPVGEVCVMGEWLDSQRGFHPE</sequence>
<gene>
    <name evidence="2" type="ORF">NSCI0253_LOCUS29708</name>
</gene>
<protein>
    <submittedName>
        <fullName evidence="2">Uncharacterized protein</fullName>
    </submittedName>
</protein>
<feature type="region of interest" description="Disordered" evidence="1">
    <location>
        <begin position="1"/>
        <end position="72"/>
    </location>
</feature>
<feature type="compositionally biased region" description="Basic and acidic residues" evidence="1">
    <location>
        <begin position="46"/>
        <end position="56"/>
    </location>
</feature>
<dbReference type="AlphaFoldDB" id="A0A7S1AIM0"/>
<accession>A0A7S1AIM0</accession>